<dbReference type="OMA" id="NFMVAQR"/>
<accession>A0A9X2PMZ7</accession>
<dbReference type="InterPro" id="IPR035965">
    <property type="entry name" value="PAS-like_dom_sf"/>
</dbReference>
<reference evidence="4" key="1">
    <citation type="submission" date="2022-08" db="EMBL/GenBank/DDBJ databases">
        <title>Genomic Encyclopedia of Type Strains, Phase V (KMG-V): Genome sequencing to study the core and pangenomes of soil and plant-associated prokaryotes.</title>
        <authorList>
            <person name="Whitman W."/>
        </authorList>
    </citation>
    <scope>NUCLEOTIDE SEQUENCE</scope>
    <source>
        <strain evidence="3">0</strain>
        <strain evidence="4">SP2016B</strain>
        <strain evidence="6">SP3002</strain>
        <strain evidence="5">SP3026</strain>
    </source>
</reference>
<organism evidence="4 7">
    <name type="scientific">Salinibacter ruber</name>
    <dbReference type="NCBI Taxonomy" id="146919"/>
    <lineage>
        <taxon>Bacteria</taxon>
        <taxon>Pseudomonadati</taxon>
        <taxon>Rhodothermota</taxon>
        <taxon>Rhodothermia</taxon>
        <taxon>Rhodothermales</taxon>
        <taxon>Salinibacteraceae</taxon>
        <taxon>Salinibacter</taxon>
    </lineage>
</organism>
<evidence type="ECO:0000313" key="5">
    <source>
        <dbReference type="EMBL" id="MCS4119936.1"/>
    </source>
</evidence>
<dbReference type="AlphaFoldDB" id="A0A9X2PMZ7"/>
<name>A0A9X2PMZ7_9BACT</name>
<proteinExistence type="predicted"/>
<dbReference type="EMBL" id="JANUAU010000004">
    <property type="protein sequence ID" value="MCS3677569.1"/>
    <property type="molecule type" value="Genomic_DNA"/>
</dbReference>
<dbReference type="Proteomes" id="UP001155110">
    <property type="component" value="Unassembled WGS sequence"/>
</dbReference>
<protein>
    <submittedName>
        <fullName evidence="4">Photoactive yellow protein</fullName>
    </submittedName>
</protein>
<dbReference type="GO" id="GO:0006355">
    <property type="term" value="P:regulation of DNA-templated transcription"/>
    <property type="evidence" value="ECO:0007669"/>
    <property type="project" value="InterPro"/>
</dbReference>
<dbReference type="Gene3D" id="3.30.450.20">
    <property type="entry name" value="PAS domain"/>
    <property type="match status" value="1"/>
</dbReference>
<dbReference type="EMBL" id="JANUBL010000001">
    <property type="protein sequence ID" value="MCS4119936.1"/>
    <property type="molecule type" value="Genomic_DNA"/>
</dbReference>
<dbReference type="EMBL" id="JANTYZ010000001">
    <property type="protein sequence ID" value="MCS3863711.1"/>
    <property type="molecule type" value="Genomic_DNA"/>
</dbReference>
<feature type="domain" description="PAS fold" evidence="2">
    <location>
        <begin position="55"/>
        <end position="140"/>
    </location>
</feature>
<evidence type="ECO:0000313" key="4">
    <source>
        <dbReference type="EMBL" id="MCS3863711.1"/>
    </source>
</evidence>
<evidence type="ECO:0000313" key="6">
    <source>
        <dbReference type="EMBL" id="MCS4157307.1"/>
    </source>
</evidence>
<dbReference type="InterPro" id="IPR013767">
    <property type="entry name" value="PAS_fold"/>
</dbReference>
<dbReference type="RefSeq" id="WP_011404950.1">
    <property type="nucleotide sequence ID" value="NZ_CALTRY010000006.1"/>
</dbReference>
<dbReference type="SMR" id="A0A9X2PMZ7"/>
<evidence type="ECO:0000313" key="7">
    <source>
        <dbReference type="Proteomes" id="UP001155034"/>
    </source>
</evidence>
<dbReference type="Proteomes" id="UP001155144">
    <property type="component" value="Unassembled WGS sequence"/>
</dbReference>
<comment type="caution">
    <text evidence="4">The sequence shown here is derived from an EMBL/GenBank/DDBJ whole genome shotgun (WGS) entry which is preliminary data.</text>
</comment>
<dbReference type="Proteomes" id="UP001155034">
    <property type="component" value="Unassembled WGS sequence"/>
</dbReference>
<dbReference type="EMBL" id="JANTZM010000005">
    <property type="protein sequence ID" value="MCS4157307.1"/>
    <property type="molecule type" value="Genomic_DNA"/>
</dbReference>
<evidence type="ECO:0000256" key="1">
    <source>
        <dbReference type="SAM" id="MobiDB-lite"/>
    </source>
</evidence>
<gene>
    <name evidence="5" type="ORF">GGP45_000254</name>
    <name evidence="3" type="ORF">GGP71_001492</name>
    <name evidence="4" type="ORF">GGP82_000242</name>
    <name evidence="6" type="ORF">GGP99_001266</name>
</gene>
<evidence type="ECO:0000313" key="3">
    <source>
        <dbReference type="EMBL" id="MCS3677569.1"/>
    </source>
</evidence>
<dbReference type="SUPFAM" id="SSF55785">
    <property type="entry name" value="PYP-like sensor domain (PAS domain)"/>
    <property type="match status" value="1"/>
</dbReference>
<evidence type="ECO:0000259" key="2">
    <source>
        <dbReference type="Pfam" id="PF00989"/>
    </source>
</evidence>
<sequence>MADSQNPYSYLREDDPDSAPGDSGDADEPEPPATDLAFDDEGVGEELRHVDEDELNAAPFGIIQIDDAGVVQFYNRYESNLSGIDPADAVGANFFTELAPCSNNPLFFGRFKDGVREGGLDEYFTYTFTYQMRPTLVDVRLYRDEAENNWILIQKR</sequence>
<dbReference type="Pfam" id="PF00989">
    <property type="entry name" value="PAS"/>
    <property type="match status" value="1"/>
</dbReference>
<feature type="region of interest" description="Disordered" evidence="1">
    <location>
        <begin position="1"/>
        <end position="40"/>
    </location>
</feature>
<dbReference type="Proteomes" id="UP001155027">
    <property type="component" value="Unassembled WGS sequence"/>
</dbReference>